<comment type="caution">
    <text evidence="1">The sequence shown here is derived from an EMBL/GenBank/DDBJ whole genome shotgun (WGS) entry which is preliminary data.</text>
</comment>
<dbReference type="RefSeq" id="WP_252470663.1">
    <property type="nucleotide sequence ID" value="NZ_JALBWM010000075.1"/>
</dbReference>
<keyword evidence="2" id="KW-1185">Reference proteome</keyword>
<dbReference type="EMBL" id="JALBWM010000075">
    <property type="protein sequence ID" value="MCO1335694.1"/>
    <property type="molecule type" value="Genomic_DNA"/>
</dbReference>
<proteinExistence type="predicted"/>
<reference evidence="1" key="1">
    <citation type="journal article" date="2022" name="Arch. Microbiol.">
        <title>Microbulbifer okhotskensis sp. nov., isolated from a deep bottom sediment of the Okhotsk Sea.</title>
        <authorList>
            <person name="Romanenko L."/>
            <person name="Kurilenko V."/>
            <person name="Otstavnykh N."/>
            <person name="Velansky P."/>
            <person name="Isaeva M."/>
            <person name="Mikhailov V."/>
        </authorList>
    </citation>
    <scope>NUCLEOTIDE SEQUENCE</scope>
    <source>
        <strain evidence="1">OS29</strain>
    </source>
</reference>
<evidence type="ECO:0000313" key="2">
    <source>
        <dbReference type="Proteomes" id="UP001139028"/>
    </source>
</evidence>
<evidence type="ECO:0008006" key="3">
    <source>
        <dbReference type="Google" id="ProtNLM"/>
    </source>
</evidence>
<dbReference type="Proteomes" id="UP001139028">
    <property type="component" value="Unassembled WGS sequence"/>
</dbReference>
<gene>
    <name evidence="1" type="ORF">MO867_15260</name>
</gene>
<dbReference type="AlphaFoldDB" id="A0A9X2EQ04"/>
<name>A0A9X2EQ04_9GAMM</name>
<evidence type="ECO:0000313" key="1">
    <source>
        <dbReference type="EMBL" id="MCO1335694.1"/>
    </source>
</evidence>
<accession>A0A9X2EQ04</accession>
<sequence length="320" mass="35400">MSSPKQRYHFWHWITLVLSAAVILLFPAIALASCYGDLNLRSCNLQGNHIINYDLRKKNVSFSLRSQRAGHAQPFSVMVTPDAGNNFQLFSDNGESIDISLTISYRNSFYTPLRPGEASNPFPGSLNDTNAMLALEVSSSSIISSNYYQGSFQMQLEQYMDSSPVDSQTVTFTLELEVEPRISIHNLDNIYINGSNFVSGQDITGYEDFCVDGIGFSNYLVSLSSRNGITRTSRGVSMFQLSSPIESLPYAAAFTDDMNLRVGIKTLTAGQVHRGTIRHNQRGLCLTDNARLMVTVPAGSWENSKGSYYTDVLTVTVTSQ</sequence>
<organism evidence="1 2">
    <name type="scientific">Microbulbifer okhotskensis</name>
    <dbReference type="NCBI Taxonomy" id="2926617"/>
    <lineage>
        <taxon>Bacteria</taxon>
        <taxon>Pseudomonadati</taxon>
        <taxon>Pseudomonadota</taxon>
        <taxon>Gammaproteobacteria</taxon>
        <taxon>Cellvibrionales</taxon>
        <taxon>Microbulbiferaceae</taxon>
        <taxon>Microbulbifer</taxon>
    </lineage>
</organism>
<dbReference type="PROSITE" id="PS51257">
    <property type="entry name" value="PROKAR_LIPOPROTEIN"/>
    <property type="match status" value="1"/>
</dbReference>
<protein>
    <recommendedName>
        <fullName evidence="3">Spore coat protein U domain-containing protein</fullName>
    </recommendedName>
</protein>